<proteinExistence type="predicted"/>
<dbReference type="RefSeq" id="WP_031417231.1">
    <property type="nucleotide sequence ID" value="NZ_CP064071.1"/>
</dbReference>
<geneLocation type="plasmid" evidence="1">
    <name>pSSII-1</name>
</geneLocation>
<organism evidence="1">
    <name type="scientific">Lysinibacillus sphaericus</name>
    <name type="common">Bacillus sphaericus</name>
    <dbReference type="NCBI Taxonomy" id="1421"/>
    <lineage>
        <taxon>Bacteria</taxon>
        <taxon>Bacillati</taxon>
        <taxon>Bacillota</taxon>
        <taxon>Bacilli</taxon>
        <taxon>Bacillales</taxon>
        <taxon>Bacillaceae</taxon>
        <taxon>Lysinibacillus</taxon>
    </lineage>
</organism>
<sequence>MNKTWEPLLCGNERLVHDAMFSMKKRGGTITAITSFHRKFKENSVIVAVQGLEAKGLVKYDNLSQEYTLV</sequence>
<accession>A0A6H0A032</accession>
<evidence type="ECO:0000313" key="1">
    <source>
        <dbReference type="EMBL" id="QIS31117.1"/>
    </source>
</evidence>
<dbReference type="AlphaFoldDB" id="A0A6H0A032"/>
<keyword evidence="1" id="KW-0614">Plasmid</keyword>
<reference evidence="1" key="1">
    <citation type="submission" date="2020-02" db="EMBL/GenBank/DDBJ databases">
        <authorList>
            <person name="Hu X."/>
            <person name="Yuan Z."/>
            <person name="Cheng J."/>
            <person name="Geng P."/>
        </authorList>
    </citation>
    <scope>NUCLEOTIDE SEQUENCE</scope>
    <source>
        <strain evidence="1">SSII-1</strain>
        <plasmid evidence="1">pSSII-1</plasmid>
    </source>
</reference>
<protein>
    <submittedName>
        <fullName evidence="1">Uncharacterized protein</fullName>
    </submittedName>
</protein>
<dbReference type="EMBL" id="MT075580">
    <property type="protein sequence ID" value="QIS31117.1"/>
    <property type="molecule type" value="Genomic_DNA"/>
</dbReference>
<name>A0A6H0A032_LYSSH</name>